<evidence type="ECO:0000313" key="1">
    <source>
        <dbReference type="EMBL" id="MCM4084589.1"/>
    </source>
</evidence>
<dbReference type="RefSeq" id="WP_251804335.1">
    <property type="nucleotide sequence ID" value="NZ_JAMQOL010000079.1"/>
</dbReference>
<evidence type="ECO:0000313" key="2">
    <source>
        <dbReference type="Proteomes" id="UP001523216"/>
    </source>
</evidence>
<keyword evidence="2" id="KW-1185">Reference proteome</keyword>
<comment type="caution">
    <text evidence="1">The sequence shown here is derived from an EMBL/GenBank/DDBJ whole genome shotgun (WGS) entry which is preliminary data.</text>
</comment>
<gene>
    <name evidence="1" type="ORF">LXN57_44370</name>
</gene>
<protein>
    <submittedName>
        <fullName evidence="1">DUF5984 family protein</fullName>
    </submittedName>
</protein>
<dbReference type="InterPro" id="IPR046026">
    <property type="entry name" value="DUF5984"/>
</dbReference>
<accession>A0ABT0YH83</accession>
<dbReference type="Pfam" id="PF19446">
    <property type="entry name" value="DUF5984"/>
    <property type="match status" value="1"/>
</dbReference>
<dbReference type="Proteomes" id="UP001523216">
    <property type="component" value="Unassembled WGS sequence"/>
</dbReference>
<reference evidence="1 2" key="1">
    <citation type="submission" date="2022-06" db="EMBL/GenBank/DDBJ databases">
        <title>Actinoplanes abujensis sp. nov., isolated from Nigerian arid soil.</title>
        <authorList>
            <person name="Ding P."/>
        </authorList>
    </citation>
    <scope>NUCLEOTIDE SEQUENCE [LARGE SCALE GENOMIC DNA]</scope>
    <source>
        <strain evidence="2">TRM88002</strain>
    </source>
</reference>
<sequence>MERFAERGAERADQREDLQAQWEASVAGASVQVCACRGGSSDEIADRIYVSEWVRTMKIRTLRFRFELTGLDGVEPWGKSQRLHWFGLTEGRYWIEFDEGGGSDRLSAAARSQEAELACRAGKGVDYYVGRFWEDLIQLTAGVLEPVPGALSQFIASFPEDWRPVESEEAWEAVVWHGRHVLDLSYLAQPAYVCAWRTITGDVDEVTLTWRHSLDGNMRIIEGARGCVKMPTTCFVDAVRQMDAEFMDSMNGRLAEVGSSVVGYSGGGVDMRELRQEQLSRSAWLTQRLEAEPGTDWNTVTLGARQLLR</sequence>
<proteinExistence type="predicted"/>
<dbReference type="EMBL" id="JAMQOL010000079">
    <property type="protein sequence ID" value="MCM4084589.1"/>
    <property type="molecule type" value="Genomic_DNA"/>
</dbReference>
<organism evidence="1 2">
    <name type="scientific">Paractinoplanes hotanensis</name>
    <dbReference type="NCBI Taxonomy" id="2906497"/>
    <lineage>
        <taxon>Bacteria</taxon>
        <taxon>Bacillati</taxon>
        <taxon>Actinomycetota</taxon>
        <taxon>Actinomycetes</taxon>
        <taxon>Micromonosporales</taxon>
        <taxon>Micromonosporaceae</taxon>
        <taxon>Paractinoplanes</taxon>
    </lineage>
</organism>
<name>A0ABT0YH83_9ACTN</name>